<dbReference type="SMART" id="SM00642">
    <property type="entry name" value="Aamy"/>
    <property type="match status" value="1"/>
</dbReference>
<evidence type="ECO:0000313" key="11">
    <source>
        <dbReference type="Proteomes" id="UP000214646"/>
    </source>
</evidence>
<dbReference type="Gene3D" id="3.90.1200.10">
    <property type="match status" value="1"/>
</dbReference>
<dbReference type="InterPro" id="IPR002575">
    <property type="entry name" value="Aminoglycoside_PTrfase"/>
</dbReference>
<dbReference type="SUPFAM" id="SSF51011">
    <property type="entry name" value="Glycosyl hydrolase domain"/>
    <property type="match status" value="1"/>
</dbReference>
<dbReference type="CDD" id="cd11334">
    <property type="entry name" value="AmyAc_TreS"/>
    <property type="match status" value="1"/>
</dbReference>
<proteinExistence type="inferred from homology"/>
<dbReference type="GO" id="GO:0047471">
    <property type="term" value="F:maltose alpha-D-glucosyltransferase activity"/>
    <property type="evidence" value="ECO:0007669"/>
    <property type="project" value="UniProtKB-EC"/>
</dbReference>
<dbReference type="Gene3D" id="3.20.20.80">
    <property type="entry name" value="Glycosidases"/>
    <property type="match status" value="1"/>
</dbReference>
<keyword evidence="11" id="KW-1185">Reference proteome</keyword>
<dbReference type="EMBL" id="NIDE01000019">
    <property type="protein sequence ID" value="OWK34767.1"/>
    <property type="molecule type" value="Genomic_DNA"/>
</dbReference>
<evidence type="ECO:0000256" key="6">
    <source>
        <dbReference type="ARBA" id="ARBA00023235"/>
    </source>
</evidence>
<evidence type="ECO:0000256" key="1">
    <source>
        <dbReference type="ARBA" id="ARBA00001595"/>
    </source>
</evidence>
<keyword evidence="6" id="KW-0413">Isomerase</keyword>
<dbReference type="Proteomes" id="UP000214646">
    <property type="component" value="Unassembled WGS sequence"/>
</dbReference>
<name>A0A225DF96_9BACT</name>
<reference evidence="11" key="1">
    <citation type="submission" date="2017-06" db="EMBL/GenBank/DDBJ databases">
        <title>Genome analysis of Fimbriiglobus ruber SP5, the first member of the order Planctomycetales with confirmed chitinolytic capability.</title>
        <authorList>
            <person name="Ravin N.V."/>
            <person name="Rakitin A.L."/>
            <person name="Ivanova A.A."/>
            <person name="Beletsky A.V."/>
            <person name="Kulichevskaya I.S."/>
            <person name="Mardanov A.V."/>
            <person name="Dedysh S.N."/>
        </authorList>
    </citation>
    <scope>NUCLEOTIDE SEQUENCE [LARGE SCALE GENOMIC DNA]</scope>
    <source>
        <strain evidence="11">SP5</strain>
    </source>
</reference>
<dbReference type="Pfam" id="PF00128">
    <property type="entry name" value="Alpha-amylase"/>
    <property type="match status" value="1"/>
</dbReference>
<evidence type="ECO:0000256" key="8">
    <source>
        <dbReference type="SAM" id="MobiDB-lite"/>
    </source>
</evidence>
<dbReference type="InterPro" id="IPR012810">
    <property type="entry name" value="TreS/a-amylase_N"/>
</dbReference>
<evidence type="ECO:0000256" key="7">
    <source>
        <dbReference type="ARBA" id="ARBA00031378"/>
    </source>
</evidence>
<dbReference type="Gene3D" id="3.90.400.10">
    <property type="entry name" value="Oligo-1,6-glucosidase, Domain 2"/>
    <property type="match status" value="1"/>
</dbReference>
<keyword evidence="5" id="KW-0106">Calcium</keyword>
<dbReference type="InterPro" id="IPR006047">
    <property type="entry name" value="GH13_cat_dom"/>
</dbReference>
<feature type="domain" description="Glycosyl hydrolase family 13 catalytic" evidence="9">
    <location>
        <begin position="15"/>
        <end position="409"/>
    </location>
</feature>
<evidence type="ECO:0000313" key="10">
    <source>
        <dbReference type="EMBL" id="OWK34767.1"/>
    </source>
</evidence>
<dbReference type="InterPro" id="IPR011009">
    <property type="entry name" value="Kinase-like_dom_sf"/>
</dbReference>
<dbReference type="InterPro" id="IPR032091">
    <property type="entry name" value="Malt_amylase-like_C"/>
</dbReference>
<protein>
    <recommendedName>
        <fullName evidence="3">maltose alpha-D-glucosyltransferase</fullName>
        <ecNumber evidence="3">5.4.99.16</ecNumber>
    </recommendedName>
    <alternativeName>
        <fullName evidence="7">Maltose alpha-D-glucosyltransferase</fullName>
    </alternativeName>
</protein>
<dbReference type="GO" id="GO:0005975">
    <property type="term" value="P:carbohydrate metabolic process"/>
    <property type="evidence" value="ECO:0007669"/>
    <property type="project" value="InterPro"/>
</dbReference>
<dbReference type="SUPFAM" id="SSF51445">
    <property type="entry name" value="(Trans)glycosidases"/>
    <property type="match status" value="1"/>
</dbReference>
<dbReference type="GO" id="GO:0046872">
    <property type="term" value="F:metal ion binding"/>
    <property type="evidence" value="ECO:0007669"/>
    <property type="project" value="UniProtKB-KW"/>
</dbReference>
<feature type="region of interest" description="Disordered" evidence="8">
    <location>
        <begin position="823"/>
        <end position="844"/>
    </location>
</feature>
<organism evidence="10 11">
    <name type="scientific">Fimbriiglobus ruber</name>
    <dbReference type="NCBI Taxonomy" id="1908690"/>
    <lineage>
        <taxon>Bacteria</taxon>
        <taxon>Pseudomonadati</taxon>
        <taxon>Planctomycetota</taxon>
        <taxon>Planctomycetia</taxon>
        <taxon>Gemmatales</taxon>
        <taxon>Gemmataceae</taxon>
        <taxon>Fimbriiglobus</taxon>
    </lineage>
</organism>
<dbReference type="AlphaFoldDB" id="A0A225DF96"/>
<dbReference type="Gene3D" id="2.60.40.1180">
    <property type="entry name" value="Golgi alpha-mannosidase II"/>
    <property type="match status" value="1"/>
</dbReference>
<dbReference type="EC" id="5.4.99.16" evidence="3"/>
<dbReference type="OrthoDB" id="9805159at2"/>
<comment type="catalytic activity">
    <reaction evidence="1">
        <text>D-maltose = alpha,alpha-trehalose</text>
        <dbReference type="Rhea" id="RHEA:15145"/>
        <dbReference type="ChEBI" id="CHEBI:16551"/>
        <dbReference type="ChEBI" id="CHEBI:17306"/>
        <dbReference type="EC" id="5.4.99.16"/>
    </reaction>
</comment>
<evidence type="ECO:0000256" key="4">
    <source>
        <dbReference type="ARBA" id="ARBA00022723"/>
    </source>
</evidence>
<dbReference type="PANTHER" id="PTHR10357">
    <property type="entry name" value="ALPHA-AMYLASE FAMILY MEMBER"/>
    <property type="match status" value="1"/>
</dbReference>
<comment type="similarity">
    <text evidence="2">Belongs to the glycosyl hydrolase 13 family. TreS subfamily.</text>
</comment>
<dbReference type="Pfam" id="PF01636">
    <property type="entry name" value="APH"/>
    <property type="match status" value="1"/>
</dbReference>
<dbReference type="SUPFAM" id="SSF56112">
    <property type="entry name" value="Protein kinase-like (PK-like)"/>
    <property type="match status" value="1"/>
</dbReference>
<evidence type="ECO:0000256" key="3">
    <source>
        <dbReference type="ARBA" id="ARBA00012619"/>
    </source>
</evidence>
<sequence length="1118" mass="125144">MSSDALWYKDAIIYEVHVRAFHDGDGDGVGDFDGLTKKLDYLEDLGVTAIWLLPFYPSPLKDDGYDIADYTTVNPQYGSLDEFKTFLAEAHRRGIRVITELVINHTSDQHPWFQRARRAPLGHPDRDFYVWSDTPDKYPGVPIIFPGFETSNWTWDPVAKQYVWHRFYSHQPDLNYDNPAVWDAIFPVVDFWFGLGVDGMRLDAVPYLYERDGTACENLPETHAFLKALRKHVDDRFPDKMFLAEANVWPEEAVDYFGTGDECQMAFHFPLMPRLFMALQQEDRFPIVDVFAQTPAIPDTCQWCLFLRNHDEMTLAMVTDEERDYMYRAYAQERQARIFLGIRHRLAPLVRSDRRRIELLNALLFSLPGTPVVYYGDEIGMGDNIYLGDRNGVRTPMQWSADRNAGFSRANPQKLYLPINIDPEFHYEAVNVEAQQNNPSSLLWWMKRLIAQRKRFTAFGRGTTDFVSANNSKVLAFVRKFESECVLVVANLSRFVQHAAIDLRDFRGIVPEEVFGRSLFPAVGDAPYPLTLGPHGFFWFSLSAATRAPGGPAAVEPAAALPTLRVADDWTELVEGPGRDDLERVLPDVLNGRRAGHVRGEITGCRILSTLSTGIAGLKVRMVTVRIEYQSRLPEIISIPMTFVPEDRAETMLAPLARVGIARVRGPHPGVICEPIALPEYATALPHAVAAGQSFPTPNGFLVAVPLPGFENLAQAEPGEGPPVLVHGHYDNLTVTFGNRLVLKTYRRIEDGTNPDLEIGRYLADRQFTGIAPLVGYVEYRRRGGGEPITLAVLRGYIPHQGDAWQLVLDQLSRFFERVAALSKEQPPVPPPPAPLFGERPDPERRDATTEWQELVGPSLVTARLLGERTAALHAVLAADDTVPTRAPEPFTRTYRRSLYQSLRTLAAGVCGRLKQPGADWPDAVRAAAAGIDDQNLSHKVRDVLDPAITGSRIRCHGDYHLGRLMYTGKDFILVDFEGDASRTTGERRIKRSPLMDVASLIRSLDYAVGTALYGLSNGRGRTPGLVRPEDVATLTPWADAWRTRVAREFVNAYLAAIPPVLLPETVAARAKLLNTLMLERALHEVDYDLAVRPAWAMIPLAAVSRLMSADGVDGVCA</sequence>
<accession>A0A225DF96</accession>
<dbReference type="RefSeq" id="WP_088260017.1">
    <property type="nucleotide sequence ID" value="NZ_NIDE01000019.1"/>
</dbReference>
<dbReference type="PANTHER" id="PTHR10357:SF219">
    <property type="entry name" value="MALTOSE ALPHA-D-GLUCOSYLTRANSFERASE"/>
    <property type="match status" value="1"/>
</dbReference>
<keyword evidence="4" id="KW-0479">Metal-binding</keyword>
<evidence type="ECO:0000256" key="2">
    <source>
        <dbReference type="ARBA" id="ARBA00005496"/>
    </source>
</evidence>
<evidence type="ECO:0000259" key="9">
    <source>
        <dbReference type="SMART" id="SM00642"/>
    </source>
</evidence>
<dbReference type="Pfam" id="PF16657">
    <property type="entry name" value="Malt_amylase_C"/>
    <property type="match status" value="1"/>
</dbReference>
<dbReference type="NCBIfam" id="TIGR02456">
    <property type="entry name" value="treS_nterm"/>
    <property type="match status" value="1"/>
</dbReference>
<dbReference type="FunFam" id="3.20.20.80:FF:000055">
    <property type="entry name" value="Trehalose synthase"/>
    <property type="match status" value="1"/>
</dbReference>
<evidence type="ECO:0000256" key="5">
    <source>
        <dbReference type="ARBA" id="ARBA00022837"/>
    </source>
</evidence>
<dbReference type="InterPro" id="IPR017853">
    <property type="entry name" value="GH"/>
</dbReference>
<comment type="caution">
    <text evidence="10">The sequence shown here is derived from an EMBL/GenBank/DDBJ whole genome shotgun (WGS) entry which is preliminary data.</text>
</comment>
<dbReference type="InterPro" id="IPR013780">
    <property type="entry name" value="Glyco_hydro_b"/>
</dbReference>
<dbReference type="InterPro" id="IPR045857">
    <property type="entry name" value="O16G_dom_2"/>
</dbReference>
<gene>
    <name evidence="10" type="ORF">FRUB_09609</name>
</gene>